<protein>
    <submittedName>
        <fullName evidence="3">RNase L inhibitor RLI-like possible metal-binding domain-containing protein</fullName>
    </submittedName>
</protein>
<evidence type="ECO:0000313" key="3">
    <source>
        <dbReference type="WBParaSite" id="jg13278"/>
    </source>
</evidence>
<dbReference type="InterPro" id="IPR007209">
    <property type="entry name" value="RNaseL-inhib-like_metal-bd_dom"/>
</dbReference>
<dbReference type="GO" id="GO:0030490">
    <property type="term" value="P:maturation of SSU-rRNA"/>
    <property type="evidence" value="ECO:0007669"/>
    <property type="project" value="TreeGrafter"/>
</dbReference>
<dbReference type="AlphaFoldDB" id="A0A915CW35"/>
<name>A0A915CW35_9BILA</name>
<feature type="domain" description="RNase L inhibitor RLI-like possible metal-binding" evidence="1">
    <location>
        <begin position="24"/>
        <end position="51"/>
    </location>
</feature>
<organism evidence="2 3">
    <name type="scientific">Ditylenchus dipsaci</name>
    <dbReference type="NCBI Taxonomy" id="166011"/>
    <lineage>
        <taxon>Eukaryota</taxon>
        <taxon>Metazoa</taxon>
        <taxon>Ecdysozoa</taxon>
        <taxon>Nematoda</taxon>
        <taxon>Chromadorea</taxon>
        <taxon>Rhabditida</taxon>
        <taxon>Tylenchina</taxon>
        <taxon>Tylenchomorpha</taxon>
        <taxon>Sphaerularioidea</taxon>
        <taxon>Anguinidae</taxon>
        <taxon>Anguininae</taxon>
        <taxon>Ditylenchus</taxon>
    </lineage>
</organism>
<dbReference type="Pfam" id="PF04068">
    <property type="entry name" value="Fer4_RLI"/>
    <property type="match status" value="1"/>
</dbReference>
<dbReference type="WBParaSite" id="jg13278">
    <property type="protein sequence ID" value="jg13278"/>
    <property type="gene ID" value="jg13278"/>
</dbReference>
<accession>A0A915CW35</accession>
<sequence length="74" mass="8491">MKMKAELVEGKKKESSNEAVISCRLSIFDFNQCDPKRCSGRKLQRHGLLVTSEVWHQNFWAGSFAYCKQSSFTS</sequence>
<evidence type="ECO:0000313" key="2">
    <source>
        <dbReference type="Proteomes" id="UP000887574"/>
    </source>
</evidence>
<proteinExistence type="predicted"/>
<evidence type="ECO:0000259" key="1">
    <source>
        <dbReference type="Pfam" id="PF04068"/>
    </source>
</evidence>
<dbReference type="PANTHER" id="PTHR20426:SF0">
    <property type="entry name" value="18S RRNA AMINOCARBOXYPROPYLTRANSFERASE"/>
    <property type="match status" value="1"/>
</dbReference>
<reference evidence="3" key="1">
    <citation type="submission" date="2022-11" db="UniProtKB">
        <authorList>
            <consortium name="WormBaseParasite"/>
        </authorList>
    </citation>
    <scope>IDENTIFICATION</scope>
</reference>
<dbReference type="PANTHER" id="PTHR20426">
    <property type="entry name" value="RIBOSOME BIOGENESIS PROTEIN TSR3 HOMOLOG"/>
    <property type="match status" value="1"/>
</dbReference>
<keyword evidence="2" id="KW-1185">Reference proteome</keyword>
<dbReference type="GO" id="GO:0106388">
    <property type="term" value="F:rRNA small subunit aminocarboxypropyltransferase activity"/>
    <property type="evidence" value="ECO:0007669"/>
    <property type="project" value="InterPro"/>
</dbReference>
<dbReference type="Proteomes" id="UP000887574">
    <property type="component" value="Unplaced"/>
</dbReference>
<dbReference type="InterPro" id="IPR022968">
    <property type="entry name" value="Tsr3-like"/>
</dbReference>